<reference evidence="3" key="1">
    <citation type="submission" date="2015-12" db="EMBL/GenBank/DDBJ databases">
        <authorList>
            <person name="Shamseldin A."/>
            <person name="Moawad H."/>
            <person name="Abd El-Rahim W.M."/>
            <person name="Sadowsky M.J."/>
        </authorList>
    </citation>
    <scope>NUCLEOTIDE SEQUENCE</scope>
</reference>
<reference evidence="3" key="2">
    <citation type="journal article" date="2016" name="J. Proteome Res.">
        <title>Screening and Functional Analyses of Nilaparvata lugens Salivary Proteome.</title>
        <authorList>
            <person name="Huang H.J."/>
            <person name="Liu C.W."/>
            <person name="Huang X.H."/>
            <person name="Zhou X."/>
            <person name="Zhuo J.C."/>
            <person name="Zhang C.X."/>
            <person name="Bao Y.Y."/>
        </authorList>
    </citation>
    <scope>NUCLEOTIDE SEQUENCE</scope>
</reference>
<dbReference type="EMBL" id="KU365939">
    <property type="protein sequence ID" value="ANJ04655.1"/>
    <property type="molecule type" value="mRNA"/>
</dbReference>
<accession>A0A191UR51</accession>
<dbReference type="AlphaFoldDB" id="A0A191UR51"/>
<dbReference type="SUPFAM" id="SSF53254">
    <property type="entry name" value="Phosphoglycerate mutase-like"/>
    <property type="match status" value="1"/>
</dbReference>
<evidence type="ECO:0000256" key="2">
    <source>
        <dbReference type="ARBA" id="ARBA00005375"/>
    </source>
</evidence>
<comment type="similarity">
    <text evidence="2">Belongs to the histidine acid phosphatase family.</text>
</comment>
<dbReference type="InterPro" id="IPR029033">
    <property type="entry name" value="His_PPase_superfam"/>
</dbReference>
<dbReference type="GO" id="GO:0003993">
    <property type="term" value="F:acid phosphatase activity"/>
    <property type="evidence" value="ECO:0007669"/>
    <property type="project" value="UniProtKB-EC"/>
</dbReference>
<dbReference type="CDD" id="cd07061">
    <property type="entry name" value="HP_HAP_like"/>
    <property type="match status" value="1"/>
</dbReference>
<dbReference type="InterPro" id="IPR000560">
    <property type="entry name" value="His_Pase_clade-2"/>
</dbReference>
<dbReference type="Pfam" id="PF00328">
    <property type="entry name" value="His_Phos_2"/>
    <property type="match status" value="1"/>
</dbReference>
<comment type="catalytic activity">
    <reaction evidence="1">
        <text>a phosphate monoester + H2O = an alcohol + phosphate</text>
        <dbReference type="Rhea" id="RHEA:15017"/>
        <dbReference type="ChEBI" id="CHEBI:15377"/>
        <dbReference type="ChEBI" id="CHEBI:30879"/>
        <dbReference type="ChEBI" id="CHEBI:43474"/>
        <dbReference type="ChEBI" id="CHEBI:67140"/>
        <dbReference type="EC" id="3.1.3.2"/>
    </reaction>
</comment>
<dbReference type="PROSITE" id="PS00616">
    <property type="entry name" value="HIS_ACID_PHOSPHAT_1"/>
    <property type="match status" value="1"/>
</dbReference>
<dbReference type="OrthoDB" id="6573863at2759"/>
<protein>
    <submittedName>
        <fullName evidence="3">Lysosomal acid phosphatase</fullName>
    </submittedName>
</protein>
<evidence type="ECO:0000313" key="3">
    <source>
        <dbReference type="EMBL" id="ANJ04655.1"/>
    </source>
</evidence>
<proteinExistence type="evidence at transcript level"/>
<dbReference type="PANTHER" id="PTHR11567:SF19">
    <property type="entry name" value="GH19849P"/>
    <property type="match status" value="1"/>
</dbReference>
<evidence type="ECO:0000256" key="1">
    <source>
        <dbReference type="ARBA" id="ARBA00000032"/>
    </source>
</evidence>
<dbReference type="InterPro" id="IPR050645">
    <property type="entry name" value="Histidine_acid_phosphatase"/>
</dbReference>
<name>A0A191UR51_NILLU</name>
<sequence length="451" mass="51716">MWFAKCMRRNYRRFIIMYEIEEFVLCLFVVVSLYGDKSCGFDVNLLSDPVISAANVEAANTESNNVLNPVTKTMTKDGELISTPDVTPWSPLSMNYGNYPPQALPWEQSSSDSLKLVIVVHRHGERTPTRLYKNDPYSNVEKYWPEGLGQLTTAGKSQMYKVGQLLRKRYFKHIPKFSVDTVRVFSSDADRCLMSAGTLLAGMFPPTTDQQWTTDINWQPIPIHTSPKALDAINGKAKCPRFEEELSRVEKQIDANLSDSLKDLYNYLTTNSGTKVSKMKDVRRLHSTLKSEDMKGYTLPEWTDAVFPDKTRKIVQLSIATNTWTTLLKRLRGGPLLKEILNNLKSKSSGKAQEKLFFYSIHDTGIVSLYRTLGFKKMILPEYGATFIFELHQIGQEYFVKMFYLAETYSEKFKELKFPYCETLCPLEKLLKATEPVVPENWNQECQVNPI</sequence>
<dbReference type="PROSITE" id="PS00778">
    <property type="entry name" value="HIS_ACID_PHOSPHAT_2"/>
    <property type="match status" value="1"/>
</dbReference>
<organism evidence="3">
    <name type="scientific">Nilaparvata lugens</name>
    <name type="common">Brown planthopper</name>
    <dbReference type="NCBI Taxonomy" id="108931"/>
    <lineage>
        <taxon>Eukaryota</taxon>
        <taxon>Metazoa</taxon>
        <taxon>Ecdysozoa</taxon>
        <taxon>Arthropoda</taxon>
        <taxon>Hexapoda</taxon>
        <taxon>Insecta</taxon>
        <taxon>Pterygota</taxon>
        <taxon>Neoptera</taxon>
        <taxon>Paraneoptera</taxon>
        <taxon>Hemiptera</taxon>
        <taxon>Auchenorrhyncha</taxon>
        <taxon>Fulgoroidea</taxon>
        <taxon>Delphacidae</taxon>
        <taxon>Delphacinae</taxon>
        <taxon>Nilaparvata</taxon>
    </lineage>
</organism>
<dbReference type="Gene3D" id="3.40.50.1240">
    <property type="entry name" value="Phosphoglycerate mutase-like"/>
    <property type="match status" value="1"/>
</dbReference>
<dbReference type="InterPro" id="IPR033379">
    <property type="entry name" value="Acid_Pase_AS"/>
</dbReference>
<dbReference type="PANTHER" id="PTHR11567">
    <property type="entry name" value="ACID PHOSPHATASE-RELATED"/>
    <property type="match status" value="1"/>
</dbReference>